<protein>
    <submittedName>
        <fullName evidence="1">Uncharacterized protein</fullName>
    </submittedName>
</protein>
<dbReference type="EMBL" id="JARJCW010000122">
    <property type="protein sequence ID" value="KAJ7192278.1"/>
    <property type="molecule type" value="Genomic_DNA"/>
</dbReference>
<sequence>MCRRWLWGDCGHVMSNIQLKINSKGEARNRSSDMGNILCKQNLGQLYFSDSAWVDLDDLQAWLRHRGHLDHLLDPTISERNFPPVGLDPRSAYGTDGTFGNVTFDFYPPVNFDQPRSAAPYSFKSNDNYQSSNHSGPSSGFEYLSASGLPTPSSGLSTLSSGLKFFDDNASEPNLDWDPSLAAFFDSMETPALVSSPNLLFLPPDNLSALVSDPTGMNDALASGSDASFSPLNVAPSHALAPEPTDMEAAPWIGMARSFIKRMDVDKRPSVDVFLPKVLRTCRRDALEFMFPTNSRSLDDSARRGLRHSVKPHVDEIQWTRFQAFLALTTRI</sequence>
<evidence type="ECO:0000313" key="2">
    <source>
        <dbReference type="Proteomes" id="UP001219525"/>
    </source>
</evidence>
<evidence type="ECO:0000313" key="1">
    <source>
        <dbReference type="EMBL" id="KAJ7192278.1"/>
    </source>
</evidence>
<dbReference type="AlphaFoldDB" id="A0AAD6UQB4"/>
<name>A0AAD6UQB4_9AGAR</name>
<accession>A0AAD6UQB4</accession>
<proteinExistence type="predicted"/>
<dbReference type="Proteomes" id="UP001219525">
    <property type="component" value="Unassembled WGS sequence"/>
</dbReference>
<keyword evidence="2" id="KW-1185">Reference proteome</keyword>
<reference evidence="1" key="1">
    <citation type="submission" date="2023-03" db="EMBL/GenBank/DDBJ databases">
        <title>Massive genome expansion in bonnet fungi (Mycena s.s.) driven by repeated elements and novel gene families across ecological guilds.</title>
        <authorList>
            <consortium name="Lawrence Berkeley National Laboratory"/>
            <person name="Harder C.B."/>
            <person name="Miyauchi S."/>
            <person name="Viragh M."/>
            <person name="Kuo A."/>
            <person name="Thoen E."/>
            <person name="Andreopoulos B."/>
            <person name="Lu D."/>
            <person name="Skrede I."/>
            <person name="Drula E."/>
            <person name="Henrissat B."/>
            <person name="Morin E."/>
            <person name="Kohler A."/>
            <person name="Barry K."/>
            <person name="LaButti K."/>
            <person name="Morin E."/>
            <person name="Salamov A."/>
            <person name="Lipzen A."/>
            <person name="Mereny Z."/>
            <person name="Hegedus B."/>
            <person name="Baldrian P."/>
            <person name="Stursova M."/>
            <person name="Weitz H."/>
            <person name="Taylor A."/>
            <person name="Grigoriev I.V."/>
            <person name="Nagy L.G."/>
            <person name="Martin F."/>
            <person name="Kauserud H."/>
        </authorList>
    </citation>
    <scope>NUCLEOTIDE SEQUENCE</scope>
    <source>
        <strain evidence="1">9144</strain>
    </source>
</reference>
<organism evidence="1 2">
    <name type="scientific">Mycena pura</name>
    <dbReference type="NCBI Taxonomy" id="153505"/>
    <lineage>
        <taxon>Eukaryota</taxon>
        <taxon>Fungi</taxon>
        <taxon>Dikarya</taxon>
        <taxon>Basidiomycota</taxon>
        <taxon>Agaricomycotina</taxon>
        <taxon>Agaricomycetes</taxon>
        <taxon>Agaricomycetidae</taxon>
        <taxon>Agaricales</taxon>
        <taxon>Marasmiineae</taxon>
        <taxon>Mycenaceae</taxon>
        <taxon>Mycena</taxon>
    </lineage>
</organism>
<gene>
    <name evidence="1" type="ORF">GGX14DRAFT_596076</name>
</gene>
<comment type="caution">
    <text evidence="1">The sequence shown here is derived from an EMBL/GenBank/DDBJ whole genome shotgun (WGS) entry which is preliminary data.</text>
</comment>